<keyword evidence="1" id="KW-0472">Membrane</keyword>
<keyword evidence="1" id="KW-1133">Transmembrane helix</keyword>
<organism evidence="2 3">
    <name type="scientific">Erythrobacter aureus</name>
    <dbReference type="NCBI Taxonomy" id="2182384"/>
    <lineage>
        <taxon>Bacteria</taxon>
        <taxon>Pseudomonadati</taxon>
        <taxon>Pseudomonadota</taxon>
        <taxon>Alphaproteobacteria</taxon>
        <taxon>Sphingomonadales</taxon>
        <taxon>Erythrobacteraceae</taxon>
        <taxon>Erythrobacter/Porphyrobacter group</taxon>
        <taxon>Erythrobacter</taxon>
    </lineage>
</organism>
<protein>
    <submittedName>
        <fullName evidence="2">Uncharacterized protein</fullName>
    </submittedName>
</protein>
<dbReference type="EMBL" id="CP031357">
    <property type="protein sequence ID" value="AXK42664.1"/>
    <property type="molecule type" value="Genomic_DNA"/>
</dbReference>
<keyword evidence="3" id="KW-1185">Reference proteome</keyword>
<reference evidence="3" key="1">
    <citation type="submission" date="2018-07" db="EMBL/GenBank/DDBJ databases">
        <title>Genome sequence of Erythrobacter strain YH-07, an antagonistic bacterium isolated from Yellow Sea.</title>
        <authorList>
            <person name="Tang T."/>
            <person name="Liu Q."/>
            <person name="Sun X."/>
        </authorList>
    </citation>
    <scope>NUCLEOTIDE SEQUENCE [LARGE SCALE GENOMIC DNA]</scope>
    <source>
        <strain evidence="3">YH-07</strain>
    </source>
</reference>
<accession>A0A345YFG2</accession>
<dbReference type="KEGG" id="err:DVR09_10265"/>
<dbReference type="AlphaFoldDB" id="A0A345YFG2"/>
<evidence type="ECO:0000313" key="3">
    <source>
        <dbReference type="Proteomes" id="UP000254508"/>
    </source>
</evidence>
<dbReference type="RefSeq" id="WP_115416845.1">
    <property type="nucleotide sequence ID" value="NZ_CP031357.1"/>
</dbReference>
<feature type="transmembrane region" description="Helical" evidence="1">
    <location>
        <begin position="7"/>
        <end position="27"/>
    </location>
</feature>
<gene>
    <name evidence="2" type="ORF">DVR09_10265</name>
</gene>
<proteinExistence type="predicted"/>
<name>A0A345YFG2_9SPHN</name>
<dbReference type="Proteomes" id="UP000254508">
    <property type="component" value="Chromosome"/>
</dbReference>
<feature type="transmembrane region" description="Helical" evidence="1">
    <location>
        <begin position="39"/>
        <end position="57"/>
    </location>
</feature>
<evidence type="ECO:0000313" key="2">
    <source>
        <dbReference type="EMBL" id="AXK42664.1"/>
    </source>
</evidence>
<keyword evidence="1" id="KW-0812">Transmembrane</keyword>
<evidence type="ECO:0000256" key="1">
    <source>
        <dbReference type="SAM" id="Phobius"/>
    </source>
</evidence>
<sequence>MSGAVIIRLVSIALIALAALVAVLGYADYAAGEASKFDYAISFGGPLFIGIALQLFARANLRTEGSHDA</sequence>